<reference evidence="2 3" key="1">
    <citation type="journal article" date="2016" name="Nat. Commun.">
        <title>Thousands of microbial genomes shed light on interconnected biogeochemical processes in an aquifer system.</title>
        <authorList>
            <person name="Anantharaman K."/>
            <person name="Brown C.T."/>
            <person name="Hug L.A."/>
            <person name="Sharon I."/>
            <person name="Castelle C.J."/>
            <person name="Probst A.J."/>
            <person name="Thomas B.C."/>
            <person name="Singh A."/>
            <person name="Wilkins M.J."/>
            <person name="Karaoz U."/>
            <person name="Brodie E.L."/>
            <person name="Williams K.H."/>
            <person name="Hubbard S.S."/>
            <person name="Banfield J.F."/>
        </authorList>
    </citation>
    <scope>NUCLEOTIDE SEQUENCE [LARGE SCALE GENOMIC DNA]</scope>
</reference>
<name>A0A1G2FL23_9BACT</name>
<dbReference type="STRING" id="1802000.A3A94_02020"/>
<evidence type="ECO:0000313" key="3">
    <source>
        <dbReference type="Proteomes" id="UP000178787"/>
    </source>
</evidence>
<evidence type="ECO:0000313" key="2">
    <source>
        <dbReference type="EMBL" id="OGZ38794.1"/>
    </source>
</evidence>
<sequence>MKKIVVIFIVWILLEGFAFCWEKESFFPGEIFPFRHSFNRGGFFFGGSNLDISSLSPGYYPYYYPYYPREYKQKYESPYPMEIKEAGKLSIQVMPQDAEVLLNGYPISSRELGLLIGKYQIEARKEGYKKHWKEIEIKTATTINLRITLERSE</sequence>
<dbReference type="Pfam" id="PF08308">
    <property type="entry name" value="PEGA"/>
    <property type="match status" value="1"/>
</dbReference>
<gene>
    <name evidence="2" type="ORF">A3A94_02020</name>
</gene>
<accession>A0A1G2FL23</accession>
<protein>
    <recommendedName>
        <fullName evidence="1">PEGA domain-containing protein</fullName>
    </recommendedName>
</protein>
<dbReference type="AlphaFoldDB" id="A0A1G2FL23"/>
<evidence type="ECO:0000259" key="1">
    <source>
        <dbReference type="Pfam" id="PF08308"/>
    </source>
</evidence>
<feature type="domain" description="PEGA" evidence="1">
    <location>
        <begin position="87"/>
        <end position="152"/>
    </location>
</feature>
<dbReference type="Proteomes" id="UP000178787">
    <property type="component" value="Unassembled WGS sequence"/>
</dbReference>
<organism evidence="2 3">
    <name type="scientific">Candidatus Portnoybacteria bacterium RIFCSPLOWO2_01_FULL_43_11</name>
    <dbReference type="NCBI Taxonomy" id="1802000"/>
    <lineage>
        <taxon>Bacteria</taxon>
        <taxon>Candidatus Portnoyibacteriota</taxon>
    </lineage>
</organism>
<dbReference type="EMBL" id="MHNE01000008">
    <property type="protein sequence ID" value="OGZ38794.1"/>
    <property type="molecule type" value="Genomic_DNA"/>
</dbReference>
<dbReference type="InterPro" id="IPR013229">
    <property type="entry name" value="PEGA"/>
</dbReference>
<comment type="caution">
    <text evidence="2">The sequence shown here is derived from an EMBL/GenBank/DDBJ whole genome shotgun (WGS) entry which is preliminary data.</text>
</comment>
<proteinExistence type="predicted"/>